<gene>
    <name evidence="1" type="ORF">MANES_18G087600v8</name>
</gene>
<comment type="caution">
    <text evidence="1">The sequence shown here is derived from an EMBL/GenBank/DDBJ whole genome shotgun (WGS) entry which is preliminary data.</text>
</comment>
<evidence type="ECO:0000313" key="1">
    <source>
        <dbReference type="EMBL" id="KAG8633272.1"/>
    </source>
</evidence>
<accession>A0ACB7FZC0</accession>
<dbReference type="Proteomes" id="UP000091857">
    <property type="component" value="Chromosome 18"/>
</dbReference>
<proteinExistence type="predicted"/>
<protein>
    <submittedName>
        <fullName evidence="1">Uncharacterized protein</fullName>
    </submittedName>
</protein>
<reference evidence="2" key="1">
    <citation type="journal article" date="2016" name="Nat. Biotechnol.">
        <title>Sequencing wild and cultivated cassava and related species reveals extensive interspecific hybridization and genetic diversity.</title>
        <authorList>
            <person name="Bredeson J.V."/>
            <person name="Lyons J.B."/>
            <person name="Prochnik S.E."/>
            <person name="Wu G.A."/>
            <person name="Ha C.M."/>
            <person name="Edsinger-Gonzales E."/>
            <person name="Grimwood J."/>
            <person name="Schmutz J."/>
            <person name="Rabbi I.Y."/>
            <person name="Egesi C."/>
            <person name="Nauluvula P."/>
            <person name="Lebot V."/>
            <person name="Ndunguru J."/>
            <person name="Mkamilo G."/>
            <person name="Bart R.S."/>
            <person name="Setter T.L."/>
            <person name="Gleadow R.M."/>
            <person name="Kulakow P."/>
            <person name="Ferguson M.E."/>
            <person name="Rounsley S."/>
            <person name="Rokhsar D.S."/>
        </authorList>
    </citation>
    <scope>NUCLEOTIDE SEQUENCE [LARGE SCALE GENOMIC DNA]</scope>
    <source>
        <strain evidence="2">cv. AM560-2</strain>
    </source>
</reference>
<keyword evidence="2" id="KW-1185">Reference proteome</keyword>
<dbReference type="EMBL" id="CM004404">
    <property type="protein sequence ID" value="KAG8633272.1"/>
    <property type="molecule type" value="Genomic_DNA"/>
</dbReference>
<organism evidence="1 2">
    <name type="scientific">Manihot esculenta</name>
    <name type="common">Cassava</name>
    <name type="synonym">Jatropha manihot</name>
    <dbReference type="NCBI Taxonomy" id="3983"/>
    <lineage>
        <taxon>Eukaryota</taxon>
        <taxon>Viridiplantae</taxon>
        <taxon>Streptophyta</taxon>
        <taxon>Embryophyta</taxon>
        <taxon>Tracheophyta</taxon>
        <taxon>Spermatophyta</taxon>
        <taxon>Magnoliopsida</taxon>
        <taxon>eudicotyledons</taxon>
        <taxon>Gunneridae</taxon>
        <taxon>Pentapetalae</taxon>
        <taxon>rosids</taxon>
        <taxon>fabids</taxon>
        <taxon>Malpighiales</taxon>
        <taxon>Euphorbiaceae</taxon>
        <taxon>Crotonoideae</taxon>
        <taxon>Manihoteae</taxon>
        <taxon>Manihot</taxon>
    </lineage>
</organism>
<sequence length="1088" mass="120528">MAPRVVAFNAFKLQPAGQCCQRLPPLPCLPLSGICKSSSLAPVYHRNFTLLTSPSHVRIIVEPMRLRIFFKTSPASNSHSSLHPLTFSTIPYELDQLVQTPKPHNYAQILLSSIGKCKQAKAHHTLEETPQRLLQFSTTNRIIHGQSLKHGFWSNGPLGNSILDIYAKCGHVDFAEKVFNRLENRDVLAWNSILSMYSKWGFLDTVVKSYGSLCSHGVWPNEFTFAIVLSACARLESVECGRQVHCNVVKMGYGSSSFCEGALIDMYAKCNSMVDCRRVFDEGVELDTVSWTSLIAGYVKAALPEEALKVFEEMKKVGREPDQVAFVTVINIYVGLGRLDDAIDLFSQMPNPNVVVWNVMISGHARKGYMAKAIEIFQNMRKAGIKSTRSTLASVLSAVASLTALDFGLLVHAEAVKQGLDSNVYVGSSLISMYAKCEKIEAARKVFDALDEQNVVSWNALLGGYAQNGYGYKVMELFPNMKSCGFHPDEFTYTIILSACACMKFLEGGRQLHAVIIKDKFASNLFVGNALVDMYAKSGVLEDARKQFELMKYRDNVSWNAIIVGYVQEENEVEAFLMFQKMHLLGILPDEVSLASILSACANVEGIELGKQMHCLSVKTGLETSLYAGSSLIDMYAKCGAIGSAHKIFASMPERSVVSMNALIAGYSTINIEDAILLFKQMQIEGLSPSEVTFASLLDACGGPQQLNLGRQIHSLILKGGLQYDDEFLGVSLLGMYMNSLRKEDASILFSEISNPKSNILWTAMISGLAQNDCTDGALLFYQEMRSCNVLPDQATFVSVLRACAISSSMRDGRQVHSLIIHIGFDLDESTCSALVDMYAKCGDVKSSMQVFEEMHSKNDVISWNSMIVGYAKNGYAEDALRVFDEMKQTPVIPDDVTFLGVLTACSHAGRVSEGRQTFDSMVNYYKIQPRVDHCACMVDLLGRWGFLQEAEEFIYTLKFERHAMIWATMLAACRIHGDDVRGQNAAEKLIELEPQNSSPYVLLSNIYAASGNWDEVNVLRREMREKGVKKLPGCSWIVVGQKTNIFVAGDKSHSSAGKIDLVLKNLTALMKEDAYATLIDSFIHDEW</sequence>
<evidence type="ECO:0000313" key="2">
    <source>
        <dbReference type="Proteomes" id="UP000091857"/>
    </source>
</evidence>
<name>A0ACB7FZC0_MANES</name>